<dbReference type="Gene3D" id="3.20.20.80">
    <property type="entry name" value="Glycosidases"/>
    <property type="match status" value="1"/>
</dbReference>
<comment type="similarity">
    <text evidence="2 11">Belongs to the glycosyl hydrolase 1 family.</text>
</comment>
<evidence type="ECO:0000256" key="2">
    <source>
        <dbReference type="ARBA" id="ARBA00010838"/>
    </source>
</evidence>
<feature type="binding site" evidence="10">
    <location>
        <position position="424"/>
    </location>
    <ligand>
        <name>substrate</name>
    </ligand>
</feature>
<dbReference type="FunFam" id="3.20.20.80:FF:000004">
    <property type="entry name" value="Beta-glucosidase 6-phospho-beta-glucosidase"/>
    <property type="match status" value="1"/>
</dbReference>
<dbReference type="EMBL" id="CZBU01000001">
    <property type="protein sequence ID" value="CUQ75437.1"/>
    <property type="molecule type" value="Genomic_DNA"/>
</dbReference>
<evidence type="ECO:0000256" key="8">
    <source>
        <dbReference type="ARBA" id="ARBA00023326"/>
    </source>
</evidence>
<evidence type="ECO:0000256" key="9">
    <source>
        <dbReference type="PIRSR" id="PIRSR617736-1"/>
    </source>
</evidence>
<dbReference type="NCBIfam" id="TIGR03356">
    <property type="entry name" value="BGL"/>
    <property type="match status" value="1"/>
</dbReference>
<evidence type="ECO:0000313" key="13">
    <source>
        <dbReference type="Proteomes" id="UP000095621"/>
    </source>
</evidence>
<reference evidence="12 13" key="1">
    <citation type="submission" date="2015-09" db="EMBL/GenBank/DDBJ databases">
        <authorList>
            <consortium name="Pathogen Informatics"/>
        </authorList>
    </citation>
    <scope>NUCLEOTIDE SEQUENCE [LARGE SCALE GENOMIC DNA]</scope>
    <source>
        <strain evidence="12 13">2789STDY5834875</strain>
    </source>
</reference>
<dbReference type="GO" id="GO:0030245">
    <property type="term" value="P:cellulose catabolic process"/>
    <property type="evidence" value="ECO:0007669"/>
    <property type="project" value="UniProtKB-KW"/>
</dbReference>
<keyword evidence="7 11" id="KW-0326">Glycosidase</keyword>
<name>A0A174YPL2_9FIRM</name>
<keyword evidence="6" id="KW-0119">Carbohydrate metabolism</keyword>
<dbReference type="InterPro" id="IPR001360">
    <property type="entry name" value="Glyco_hydro_1"/>
</dbReference>
<dbReference type="PROSITE" id="PS00653">
    <property type="entry name" value="GLYCOSYL_HYDROL_F1_2"/>
    <property type="match status" value="1"/>
</dbReference>
<dbReference type="GO" id="GO:0005829">
    <property type="term" value="C:cytosol"/>
    <property type="evidence" value="ECO:0007669"/>
    <property type="project" value="TreeGrafter"/>
</dbReference>
<feature type="binding site" evidence="10">
    <location>
        <position position="25"/>
    </location>
    <ligand>
        <name>substrate</name>
    </ligand>
</feature>
<feature type="binding site" evidence="10">
    <location>
        <begin position="431"/>
        <end position="432"/>
    </location>
    <ligand>
        <name>substrate</name>
    </ligand>
</feature>
<dbReference type="PANTHER" id="PTHR10353:SF36">
    <property type="entry name" value="LP05116P"/>
    <property type="match status" value="1"/>
</dbReference>
<organism evidence="12 13">
    <name type="scientific">Lachnospira eligens</name>
    <dbReference type="NCBI Taxonomy" id="39485"/>
    <lineage>
        <taxon>Bacteria</taxon>
        <taxon>Bacillati</taxon>
        <taxon>Bacillota</taxon>
        <taxon>Clostridia</taxon>
        <taxon>Lachnospirales</taxon>
        <taxon>Lachnospiraceae</taxon>
        <taxon>Lachnospira</taxon>
    </lineage>
</organism>
<dbReference type="InterPro" id="IPR033132">
    <property type="entry name" value="GH_1_N_CS"/>
</dbReference>
<dbReference type="PANTHER" id="PTHR10353">
    <property type="entry name" value="GLYCOSYL HYDROLASE"/>
    <property type="match status" value="1"/>
</dbReference>
<evidence type="ECO:0000256" key="10">
    <source>
        <dbReference type="PIRSR" id="PIRSR617736-2"/>
    </source>
</evidence>
<dbReference type="PRINTS" id="PR00131">
    <property type="entry name" value="GLHYDRLASE1"/>
</dbReference>
<keyword evidence="5" id="KW-0136">Cellulose degradation</keyword>
<feature type="binding site" evidence="10">
    <location>
        <position position="133"/>
    </location>
    <ligand>
        <name>substrate</name>
    </ligand>
</feature>
<dbReference type="SUPFAM" id="SSF51445">
    <property type="entry name" value="(Trans)glycosidases"/>
    <property type="match status" value="1"/>
</dbReference>
<feature type="binding site" evidence="10">
    <location>
        <position position="327"/>
    </location>
    <ligand>
        <name>substrate</name>
    </ligand>
</feature>
<comment type="catalytic activity">
    <reaction evidence="1 11">
        <text>Hydrolysis of terminal, non-reducing beta-D-glucosyl residues with release of beta-D-glucose.</text>
        <dbReference type="EC" id="3.2.1.21"/>
    </reaction>
</comment>
<evidence type="ECO:0000256" key="6">
    <source>
        <dbReference type="ARBA" id="ARBA00023277"/>
    </source>
</evidence>
<evidence type="ECO:0000256" key="5">
    <source>
        <dbReference type="ARBA" id="ARBA00023001"/>
    </source>
</evidence>
<dbReference type="InterPro" id="IPR017736">
    <property type="entry name" value="Glyco_hydro_1_beta-glucosidase"/>
</dbReference>
<sequence length="470" mass="53369">MTTIQKGIIMFDKNFLWGTASSSYQIEGAFTEDGKGLSIWDTFSNKPGNIAHDENGNKACDHYHRYREDIALMKNLGIQAYRFSISWSRIFPDGIVKYSDGNIRYNKAGLDFYDKIVNFCLENNIKPFITIYHWDLPQALEDKGGWLNRETAFVFADYAEFICKHFSDRVTNIATINEPQIISGLGYMLGLHAPGKKLDAVSVLSVIHHLALAHGLAVTKMRAVAKQPVKTGFSSTGDLCYPSKECDEDIDAARAECFNIVKGNMTFNHTIFCDMTCLGRYPDIAGTELHLEPGLEKIGHYEELPFVKDGDIELIHQPIDYLGINVYNGHEINAAGHINKKPGSPRTALGWPVTPGVMNYGIRYLYERYNLPIYIFEDGLACNDIISLDGKVHDSNRIDFLTRYLTDLEKAYKAGVPILGYFHWSFTDNFEWHSGYDPRFGLVFVDYETQQRIPKDSAYWYSDLIKKSSN</sequence>
<feature type="active site" description="Nucleophile" evidence="9">
    <location>
        <position position="377"/>
    </location>
</feature>
<dbReference type="Pfam" id="PF00232">
    <property type="entry name" value="Glyco_hydro_1"/>
    <property type="match status" value="1"/>
</dbReference>
<dbReference type="Proteomes" id="UP000095621">
    <property type="component" value="Unassembled WGS sequence"/>
</dbReference>
<dbReference type="AlphaFoldDB" id="A0A174YPL2"/>
<evidence type="ECO:0000313" key="12">
    <source>
        <dbReference type="EMBL" id="CUQ75437.1"/>
    </source>
</evidence>
<keyword evidence="8" id="KW-0624">Polysaccharide degradation</keyword>
<evidence type="ECO:0000256" key="7">
    <source>
        <dbReference type="ARBA" id="ARBA00023295"/>
    </source>
</evidence>
<dbReference type="EC" id="3.2.1.21" evidence="3 11"/>
<feature type="binding site" evidence="10">
    <location>
        <position position="177"/>
    </location>
    <ligand>
        <name>substrate</name>
    </ligand>
</feature>
<evidence type="ECO:0000256" key="11">
    <source>
        <dbReference type="RuleBase" id="RU361175"/>
    </source>
</evidence>
<evidence type="ECO:0000256" key="4">
    <source>
        <dbReference type="ARBA" id="ARBA00022801"/>
    </source>
</evidence>
<dbReference type="InterPro" id="IPR017853">
    <property type="entry name" value="GH"/>
</dbReference>
<evidence type="ECO:0000256" key="1">
    <source>
        <dbReference type="ARBA" id="ARBA00000448"/>
    </source>
</evidence>
<gene>
    <name evidence="12" type="primary">bglA</name>
    <name evidence="12" type="ORF">ERS852490_00513</name>
</gene>
<keyword evidence="4 11" id="KW-0378">Hydrolase</keyword>
<accession>A0A174YPL2</accession>
<feature type="active site" description="Proton donor" evidence="9">
    <location>
        <position position="178"/>
    </location>
</feature>
<evidence type="ECO:0000256" key="3">
    <source>
        <dbReference type="ARBA" id="ARBA00012744"/>
    </source>
</evidence>
<proteinExistence type="inferred from homology"/>
<protein>
    <recommendedName>
        <fullName evidence="3 11">Beta-glucosidase</fullName>
        <ecNumber evidence="3 11">3.2.1.21</ecNumber>
    </recommendedName>
</protein>
<dbReference type="GO" id="GO:0008422">
    <property type="term" value="F:beta-glucosidase activity"/>
    <property type="evidence" value="ECO:0007669"/>
    <property type="project" value="UniProtKB-EC"/>
</dbReference>